<reference evidence="3" key="2">
    <citation type="submission" date="2024-04" db="EMBL/GenBank/DDBJ databases">
        <authorList>
            <person name="Chen Y."/>
            <person name="Shah S."/>
            <person name="Dougan E. K."/>
            <person name="Thang M."/>
            <person name="Chan C."/>
        </authorList>
    </citation>
    <scope>NUCLEOTIDE SEQUENCE [LARGE SCALE GENOMIC DNA]</scope>
</reference>
<accession>A0A9P1DIX7</accession>
<dbReference type="Proteomes" id="UP001152797">
    <property type="component" value="Unassembled WGS sequence"/>
</dbReference>
<proteinExistence type="predicted"/>
<dbReference type="EMBL" id="CAMXCT020004542">
    <property type="protein sequence ID" value="CAL1162858.1"/>
    <property type="molecule type" value="Genomic_DNA"/>
</dbReference>
<keyword evidence="4" id="KW-1185">Reference proteome</keyword>
<organism evidence="2">
    <name type="scientific">Cladocopium goreaui</name>
    <dbReference type="NCBI Taxonomy" id="2562237"/>
    <lineage>
        <taxon>Eukaryota</taxon>
        <taxon>Sar</taxon>
        <taxon>Alveolata</taxon>
        <taxon>Dinophyceae</taxon>
        <taxon>Suessiales</taxon>
        <taxon>Symbiodiniaceae</taxon>
        <taxon>Cladocopium</taxon>
    </lineage>
</organism>
<comment type="caution">
    <text evidence="2">The sequence shown here is derived from an EMBL/GenBank/DDBJ whole genome shotgun (WGS) entry which is preliminary data.</text>
</comment>
<gene>
    <name evidence="2" type="ORF">C1SCF055_LOCUS34839</name>
</gene>
<sequence>PSRKLLFGSKKWSGQRVAWAAKALLGEIALEAQHDLALNKCPNMLACPWHEYPAPKALTSPGGSDIRSTEETGKKEGRT</sequence>
<evidence type="ECO:0000256" key="1">
    <source>
        <dbReference type="SAM" id="MobiDB-lite"/>
    </source>
</evidence>
<feature type="compositionally biased region" description="Basic and acidic residues" evidence="1">
    <location>
        <begin position="67"/>
        <end position="79"/>
    </location>
</feature>
<feature type="non-terminal residue" evidence="2">
    <location>
        <position position="79"/>
    </location>
</feature>
<dbReference type="EMBL" id="CAMXCT010004542">
    <property type="protein sequence ID" value="CAI4009483.1"/>
    <property type="molecule type" value="Genomic_DNA"/>
</dbReference>
<evidence type="ECO:0000313" key="3">
    <source>
        <dbReference type="EMBL" id="CAL1162858.1"/>
    </source>
</evidence>
<evidence type="ECO:0000313" key="4">
    <source>
        <dbReference type="Proteomes" id="UP001152797"/>
    </source>
</evidence>
<reference evidence="2" key="1">
    <citation type="submission" date="2022-10" db="EMBL/GenBank/DDBJ databases">
        <authorList>
            <person name="Chen Y."/>
            <person name="Dougan E. K."/>
            <person name="Chan C."/>
            <person name="Rhodes N."/>
            <person name="Thang M."/>
        </authorList>
    </citation>
    <scope>NUCLEOTIDE SEQUENCE</scope>
</reference>
<name>A0A9P1DIX7_9DINO</name>
<dbReference type="AlphaFoldDB" id="A0A9P1DIX7"/>
<feature type="region of interest" description="Disordered" evidence="1">
    <location>
        <begin position="58"/>
        <end position="79"/>
    </location>
</feature>
<evidence type="ECO:0000313" key="2">
    <source>
        <dbReference type="EMBL" id="CAI4009483.1"/>
    </source>
</evidence>
<protein>
    <submittedName>
        <fullName evidence="2">Uncharacterized protein</fullName>
    </submittedName>
</protein>
<dbReference type="EMBL" id="CAMXCT030004542">
    <property type="protein sequence ID" value="CAL4796795.1"/>
    <property type="molecule type" value="Genomic_DNA"/>
</dbReference>